<gene>
    <name evidence="1" type="ORF">RM863_12670</name>
</gene>
<accession>A0ABU2UJD2</accession>
<comment type="caution">
    <text evidence="1">The sequence shown here is derived from an EMBL/GenBank/DDBJ whole genome shotgun (WGS) entry which is preliminary data.</text>
</comment>
<organism evidence="1 2">
    <name type="scientific">Streptomyces hintoniae</name>
    <dbReference type="NCBI Taxonomy" id="3075521"/>
    <lineage>
        <taxon>Bacteria</taxon>
        <taxon>Bacillati</taxon>
        <taxon>Actinomycetota</taxon>
        <taxon>Actinomycetes</taxon>
        <taxon>Kitasatosporales</taxon>
        <taxon>Streptomycetaceae</taxon>
        <taxon>Streptomyces</taxon>
    </lineage>
</organism>
<evidence type="ECO:0000313" key="2">
    <source>
        <dbReference type="Proteomes" id="UP001180489"/>
    </source>
</evidence>
<protein>
    <submittedName>
        <fullName evidence="1">Uncharacterized protein</fullName>
    </submittedName>
</protein>
<sequence>MTPARRRRAPPKTEQPYVPGTLLDWTSSKHWDYERALPCRYCGFDTQLRDSHGKAAHKVCAEDALAAQARDAAAAYRVRSH</sequence>
<dbReference type="RefSeq" id="WP_311635051.1">
    <property type="nucleotide sequence ID" value="NZ_JAVRFF010000012.1"/>
</dbReference>
<reference evidence="1" key="1">
    <citation type="submission" date="2024-05" db="EMBL/GenBank/DDBJ databases">
        <title>30 novel species of actinomycetes from the DSMZ collection.</title>
        <authorList>
            <person name="Nouioui I."/>
        </authorList>
    </citation>
    <scope>NUCLEOTIDE SEQUENCE</scope>
    <source>
        <strain evidence="1">DSM 41014</strain>
    </source>
</reference>
<proteinExistence type="predicted"/>
<keyword evidence="2" id="KW-1185">Reference proteome</keyword>
<dbReference type="EMBL" id="JAVRFF010000012">
    <property type="protein sequence ID" value="MDT0472977.1"/>
    <property type="molecule type" value="Genomic_DNA"/>
</dbReference>
<name>A0ABU2UJD2_9ACTN</name>
<dbReference type="Proteomes" id="UP001180489">
    <property type="component" value="Unassembled WGS sequence"/>
</dbReference>
<evidence type="ECO:0000313" key="1">
    <source>
        <dbReference type="EMBL" id="MDT0472977.1"/>
    </source>
</evidence>